<evidence type="ECO:0000256" key="1">
    <source>
        <dbReference type="SAM" id="SignalP"/>
    </source>
</evidence>
<protein>
    <recommendedName>
        <fullName evidence="4">YARHG domain-containing protein</fullName>
    </recommendedName>
</protein>
<keyword evidence="1" id="KW-0732">Signal</keyword>
<feature type="signal peptide" evidence="1">
    <location>
        <begin position="1"/>
        <end position="22"/>
    </location>
</feature>
<dbReference type="RefSeq" id="WP_289723500.1">
    <property type="nucleotide sequence ID" value="NZ_JAUDUY010000001.1"/>
</dbReference>
<dbReference type="Proteomes" id="UP001174839">
    <property type="component" value="Unassembled WGS sequence"/>
</dbReference>
<feature type="chain" id="PRO_5045605194" description="YARHG domain-containing protein" evidence="1">
    <location>
        <begin position="23"/>
        <end position="354"/>
    </location>
</feature>
<proteinExistence type="predicted"/>
<gene>
    <name evidence="2" type="ORF">QU605_01550</name>
</gene>
<accession>A0ABT7WB49</accession>
<comment type="caution">
    <text evidence="2">The sequence shown here is derived from an EMBL/GenBank/DDBJ whole genome shotgun (WGS) entry which is preliminary data.</text>
</comment>
<keyword evidence="3" id="KW-1185">Reference proteome</keyword>
<organism evidence="2 3">
    <name type="scientific">Robiginitalea aurantiaca</name>
    <dbReference type="NCBI Taxonomy" id="3056915"/>
    <lineage>
        <taxon>Bacteria</taxon>
        <taxon>Pseudomonadati</taxon>
        <taxon>Bacteroidota</taxon>
        <taxon>Flavobacteriia</taxon>
        <taxon>Flavobacteriales</taxon>
        <taxon>Flavobacteriaceae</taxon>
        <taxon>Robiginitalea</taxon>
    </lineage>
</organism>
<dbReference type="EMBL" id="JAUDUY010000001">
    <property type="protein sequence ID" value="MDM9630137.1"/>
    <property type="molecule type" value="Genomic_DNA"/>
</dbReference>
<name>A0ABT7WB49_9FLAO</name>
<evidence type="ECO:0000313" key="2">
    <source>
        <dbReference type="EMBL" id="MDM9630137.1"/>
    </source>
</evidence>
<sequence>MKNQILALIVLQFFIFSDLATGQEMAQKSPDNETTVLFQDETPLSVVLRYSDKEMRRDTDDSTYLKTQLAYQNSSGQWDSLEIRLRARGNWRRKNCFLTPVKMRIQKSEMKGTEFEGNKELKLVLPCRNSDQGHDYVLKEYMAYKLFEVISPYHFKTRRLQIAYSDLKGKKDKTYDLEGFVIEDISEVAERCKAKRLKRTVHPLQQDDRTSIENDFFQFMIGNTDYSSAYQHNEKLIFVEGMNAIPVPYDFDMSGLVDANYAVVSQVQGETLNITDVRTRLYRGFKRNPALYEEVRQEYLSKKPEFMKVVDDLEPSFKSEKDFEDAKSYILEFFDILQDKSKFNSRILNKARTK</sequence>
<evidence type="ECO:0008006" key="4">
    <source>
        <dbReference type="Google" id="ProtNLM"/>
    </source>
</evidence>
<evidence type="ECO:0000313" key="3">
    <source>
        <dbReference type="Proteomes" id="UP001174839"/>
    </source>
</evidence>
<reference evidence="2" key="1">
    <citation type="submission" date="2023-06" db="EMBL/GenBank/DDBJ databases">
        <title>Robiginitalea aurantiacus sp. nov. and Algoriphagus sediminis sp. nov., isolated from coastal sediment.</title>
        <authorList>
            <person name="Zhou Z.Y."/>
            <person name="An J."/>
            <person name="Jia Y.W."/>
            <person name="Du Z.J."/>
        </authorList>
    </citation>
    <scope>NUCLEOTIDE SEQUENCE</scope>
    <source>
        <strain evidence="2">M39</strain>
    </source>
</reference>